<dbReference type="GO" id="GO:0016020">
    <property type="term" value="C:membrane"/>
    <property type="evidence" value="ECO:0007669"/>
    <property type="project" value="UniProtKB-UniRule"/>
</dbReference>
<dbReference type="AlphaFoldDB" id="A0A917MDX6"/>
<feature type="chain" id="PRO_5037010235" evidence="2">
    <location>
        <begin position="21"/>
        <end position="288"/>
    </location>
</feature>
<proteinExistence type="predicted"/>
<comment type="caution">
    <text evidence="4">The sequence shown here is derived from an EMBL/GenBank/DDBJ whole genome shotgun (WGS) entry which is preliminary data.</text>
</comment>
<protein>
    <submittedName>
        <fullName evidence="4">Flagellar motor protein MotB</fullName>
    </submittedName>
</protein>
<accession>A0A917MDX6</accession>
<evidence type="ECO:0000256" key="2">
    <source>
        <dbReference type="SAM" id="SignalP"/>
    </source>
</evidence>
<keyword evidence="4" id="KW-0966">Cell projection</keyword>
<evidence type="ECO:0000256" key="1">
    <source>
        <dbReference type="PROSITE-ProRule" id="PRU00473"/>
    </source>
</evidence>
<dbReference type="Proteomes" id="UP000633278">
    <property type="component" value="Unassembled WGS sequence"/>
</dbReference>
<organism evidence="4 5">
    <name type="scientific">Polaribacter pacificus</name>
    <dbReference type="NCBI Taxonomy" id="1775173"/>
    <lineage>
        <taxon>Bacteria</taxon>
        <taxon>Pseudomonadati</taxon>
        <taxon>Bacteroidota</taxon>
        <taxon>Flavobacteriia</taxon>
        <taxon>Flavobacteriales</taxon>
        <taxon>Flavobacteriaceae</taxon>
    </lineage>
</organism>
<sequence length="288" mass="32574">MKKIFLLVLVATLISSCVSKKDYLSLEASHLQTQNDLKVAKATLTDCLIDKEKNQSLLDGNKDKISDLEATILELKKDKQKTLEFVDNLTVLTQGANDNIKETLIQLSKKDQYIKYIRKAMTKKDSLNLAISYHLTKELKDGLNDKDIIIDVEKTVVFISISDKLLFKSGSYDVNSSAYKVLEKVATVINGQPEMDVMIEGHTDSKSIKTEFLEDNWDLSAKRATSIVRLLQSKFQVNPGRLIAAGRSSYVPLAPNDTEANRAKNRRTKIIIMPRLDQFFELLEEDNE</sequence>
<keyword evidence="4" id="KW-0969">Cilium</keyword>
<dbReference type="PROSITE" id="PS51257">
    <property type="entry name" value="PROKAR_LIPOPROTEIN"/>
    <property type="match status" value="1"/>
</dbReference>
<evidence type="ECO:0000259" key="3">
    <source>
        <dbReference type="PROSITE" id="PS51123"/>
    </source>
</evidence>
<dbReference type="PROSITE" id="PS51123">
    <property type="entry name" value="OMPA_2"/>
    <property type="match status" value="1"/>
</dbReference>
<keyword evidence="2" id="KW-0732">Signal</keyword>
<keyword evidence="1" id="KW-0472">Membrane</keyword>
<dbReference type="EMBL" id="BMJW01000001">
    <property type="protein sequence ID" value="GGG91225.1"/>
    <property type="molecule type" value="Genomic_DNA"/>
</dbReference>
<feature type="signal peptide" evidence="2">
    <location>
        <begin position="1"/>
        <end position="20"/>
    </location>
</feature>
<reference evidence="4" key="1">
    <citation type="journal article" date="2014" name="Int. J. Syst. Evol. Microbiol.">
        <title>Complete genome sequence of Corynebacterium casei LMG S-19264T (=DSM 44701T), isolated from a smear-ripened cheese.</title>
        <authorList>
            <consortium name="US DOE Joint Genome Institute (JGI-PGF)"/>
            <person name="Walter F."/>
            <person name="Albersmeier A."/>
            <person name="Kalinowski J."/>
            <person name="Ruckert C."/>
        </authorList>
    </citation>
    <scope>NUCLEOTIDE SEQUENCE</scope>
    <source>
        <strain evidence="4">CGMCC 1.15763</strain>
    </source>
</reference>
<dbReference type="PANTHER" id="PTHR30329:SF21">
    <property type="entry name" value="LIPOPROTEIN YIAD-RELATED"/>
    <property type="match status" value="1"/>
</dbReference>
<keyword evidence="5" id="KW-1185">Reference proteome</keyword>
<gene>
    <name evidence="4" type="ORF">GCM10011416_04770</name>
</gene>
<evidence type="ECO:0000313" key="4">
    <source>
        <dbReference type="EMBL" id="GGG91225.1"/>
    </source>
</evidence>
<dbReference type="SUPFAM" id="SSF103088">
    <property type="entry name" value="OmpA-like"/>
    <property type="match status" value="1"/>
</dbReference>
<dbReference type="PANTHER" id="PTHR30329">
    <property type="entry name" value="STATOR ELEMENT OF FLAGELLAR MOTOR COMPLEX"/>
    <property type="match status" value="1"/>
</dbReference>
<dbReference type="InterPro" id="IPR036737">
    <property type="entry name" value="OmpA-like_sf"/>
</dbReference>
<dbReference type="RefSeq" id="WP_188597668.1">
    <property type="nucleotide sequence ID" value="NZ_BMJW01000001.1"/>
</dbReference>
<dbReference type="Gene3D" id="3.30.1330.60">
    <property type="entry name" value="OmpA-like domain"/>
    <property type="match status" value="1"/>
</dbReference>
<reference evidence="4" key="2">
    <citation type="submission" date="2020-09" db="EMBL/GenBank/DDBJ databases">
        <authorList>
            <person name="Sun Q."/>
            <person name="Zhou Y."/>
        </authorList>
    </citation>
    <scope>NUCLEOTIDE SEQUENCE</scope>
    <source>
        <strain evidence="4">CGMCC 1.15763</strain>
    </source>
</reference>
<dbReference type="Pfam" id="PF00691">
    <property type="entry name" value="OmpA"/>
    <property type="match status" value="1"/>
</dbReference>
<dbReference type="CDD" id="cd07185">
    <property type="entry name" value="OmpA_C-like"/>
    <property type="match status" value="1"/>
</dbReference>
<feature type="domain" description="OmpA-like" evidence="3">
    <location>
        <begin position="154"/>
        <end position="276"/>
    </location>
</feature>
<evidence type="ECO:0000313" key="5">
    <source>
        <dbReference type="Proteomes" id="UP000633278"/>
    </source>
</evidence>
<dbReference type="InterPro" id="IPR006665">
    <property type="entry name" value="OmpA-like"/>
</dbReference>
<name>A0A917MDX6_9FLAO</name>
<dbReference type="InterPro" id="IPR050330">
    <property type="entry name" value="Bact_OuterMem_StrucFunc"/>
</dbReference>
<keyword evidence="4" id="KW-0282">Flagellum</keyword>